<dbReference type="AlphaFoldDB" id="A0A430KWK5"/>
<dbReference type="Proteomes" id="UP000287124">
    <property type="component" value="Unassembled WGS sequence"/>
</dbReference>
<accession>A0A430KWK5</accession>
<keyword evidence="2" id="KW-1185">Reference proteome</keyword>
<dbReference type="EMBL" id="MIKF01001627">
    <property type="protein sequence ID" value="RTE67879.1"/>
    <property type="molecule type" value="Genomic_DNA"/>
</dbReference>
<gene>
    <name evidence="1" type="ORF">BHE90_017746</name>
</gene>
<protein>
    <submittedName>
        <fullName evidence="1">Uncharacterized protein</fullName>
    </submittedName>
</protein>
<organism evidence="1 2">
    <name type="scientific">Fusarium euwallaceae</name>
    <dbReference type="NCBI Taxonomy" id="1147111"/>
    <lineage>
        <taxon>Eukaryota</taxon>
        <taxon>Fungi</taxon>
        <taxon>Dikarya</taxon>
        <taxon>Ascomycota</taxon>
        <taxon>Pezizomycotina</taxon>
        <taxon>Sordariomycetes</taxon>
        <taxon>Hypocreomycetidae</taxon>
        <taxon>Hypocreales</taxon>
        <taxon>Nectriaceae</taxon>
        <taxon>Fusarium</taxon>
        <taxon>Fusarium solani species complex</taxon>
    </lineage>
</organism>
<proteinExistence type="predicted"/>
<comment type="caution">
    <text evidence="1">The sequence shown here is derived from an EMBL/GenBank/DDBJ whole genome shotgun (WGS) entry which is preliminary data.</text>
</comment>
<sequence length="93" mass="10210">MPGSSGSIIELYLHNFQRHHGRLAPPHCPKTEGQGGAADHSWSPVVNITTATCTPNVVDFDSGQAVLCSSTTWRKEATQKLEFWFKDGAIDDR</sequence>
<name>A0A430KWK5_9HYPO</name>
<evidence type="ECO:0000313" key="2">
    <source>
        <dbReference type="Proteomes" id="UP000287124"/>
    </source>
</evidence>
<evidence type="ECO:0000313" key="1">
    <source>
        <dbReference type="EMBL" id="RTE67879.1"/>
    </source>
</evidence>
<reference evidence="1 2" key="1">
    <citation type="submission" date="2017-06" db="EMBL/GenBank/DDBJ databases">
        <title>Comparative genomic analysis of Ambrosia Fusariam Clade fungi.</title>
        <authorList>
            <person name="Stajich J.E."/>
            <person name="Carrillo J."/>
            <person name="Kijimoto T."/>
            <person name="Eskalen A."/>
            <person name="O'Donnell K."/>
            <person name="Kasson M."/>
        </authorList>
    </citation>
    <scope>NUCLEOTIDE SEQUENCE [LARGE SCALE GENOMIC DNA]</scope>
    <source>
        <strain evidence="1 2">UCR1854</strain>
    </source>
</reference>